<evidence type="ECO:0000256" key="1">
    <source>
        <dbReference type="ARBA" id="ARBA00022723"/>
    </source>
</evidence>
<keyword evidence="3" id="KW-0472">Membrane</keyword>
<feature type="transmembrane region" description="Helical" evidence="3">
    <location>
        <begin position="68"/>
        <end position="93"/>
    </location>
</feature>
<keyword evidence="2" id="KW-0378">Hydrolase</keyword>
<dbReference type="PATRIC" id="fig|1429043.3.peg.2821"/>
<evidence type="ECO:0000256" key="2">
    <source>
        <dbReference type="ARBA" id="ARBA00022801"/>
    </source>
</evidence>
<organism evidence="5 6">
    <name type="scientific">Dethiosulfatarculus sandiegensis</name>
    <dbReference type="NCBI Taxonomy" id="1429043"/>
    <lineage>
        <taxon>Bacteria</taxon>
        <taxon>Pseudomonadati</taxon>
        <taxon>Thermodesulfobacteriota</taxon>
        <taxon>Desulfarculia</taxon>
        <taxon>Desulfarculales</taxon>
        <taxon>Desulfarculaceae</taxon>
        <taxon>Dethiosulfatarculus</taxon>
    </lineage>
</organism>
<keyword evidence="3" id="KW-0812">Transmembrane</keyword>
<dbReference type="EMBL" id="AZAC01000015">
    <property type="protein sequence ID" value="KIX13452.1"/>
    <property type="molecule type" value="Genomic_DNA"/>
</dbReference>
<dbReference type="GO" id="GO:0016020">
    <property type="term" value="C:membrane"/>
    <property type="evidence" value="ECO:0007669"/>
    <property type="project" value="GOC"/>
</dbReference>
<dbReference type="SUPFAM" id="SSF56300">
    <property type="entry name" value="Metallo-dependent phosphatases"/>
    <property type="match status" value="1"/>
</dbReference>
<dbReference type="Proteomes" id="UP000032233">
    <property type="component" value="Unassembled WGS sequence"/>
</dbReference>
<dbReference type="GO" id="GO:0046872">
    <property type="term" value="F:metal ion binding"/>
    <property type="evidence" value="ECO:0007669"/>
    <property type="project" value="UniProtKB-KW"/>
</dbReference>
<sequence length="385" mass="42855">MIIFISVYILVYAALQFLLYLRLRPILPQGPRFKLFLAAWGIIMILTPPLLRFLDGQGSAPPWAWPGWLAYCWMGFVMVGTYFSVVSWMVGGLTRLFMRRKSKPLTRGLAFFVALATVCTMFYGFNEANRLKTTRLTLETSRIGDENGPVKVAFFADLHLGLVRRPQILNQLSRIVKQEKPDLILAGGDIVDGRLPPGYASELILREMKARFGKYAVLGNHEYYVGALQAKEFLKRSGFKVLSNKSVVINDIITLVGLDDPGRQGWSPMGVTLVKATIPKGYTILLKHRPVPPPETQGLFDLLLSGHTHGGQMIPMRYLVRYLYPYVYGLYDLPGGGKVYTTTGAGAWGPPLRVLAAPELVLITIKPKPKPDLQAGMPGSSKNLE</sequence>
<keyword evidence="1" id="KW-0479">Metal-binding</keyword>
<feature type="transmembrane region" description="Helical" evidence="3">
    <location>
        <begin position="35"/>
        <end position="53"/>
    </location>
</feature>
<comment type="caution">
    <text evidence="5">The sequence shown here is derived from an EMBL/GenBank/DDBJ whole genome shotgun (WGS) entry which is preliminary data.</text>
</comment>
<evidence type="ECO:0000313" key="6">
    <source>
        <dbReference type="Proteomes" id="UP000032233"/>
    </source>
</evidence>
<dbReference type="GO" id="GO:0008758">
    <property type="term" value="F:UDP-2,3-diacylglucosamine hydrolase activity"/>
    <property type="evidence" value="ECO:0007669"/>
    <property type="project" value="TreeGrafter"/>
</dbReference>
<dbReference type="PANTHER" id="PTHR31302:SF31">
    <property type="entry name" value="PHOSPHODIESTERASE YAEI"/>
    <property type="match status" value="1"/>
</dbReference>
<dbReference type="AlphaFoldDB" id="A0A0D2GEU6"/>
<dbReference type="InterPro" id="IPR004843">
    <property type="entry name" value="Calcineurin-like_PHP"/>
</dbReference>
<feature type="transmembrane region" description="Helical" evidence="3">
    <location>
        <begin position="6"/>
        <end position="23"/>
    </location>
</feature>
<dbReference type="OrthoDB" id="9780884at2"/>
<dbReference type="STRING" id="1429043.X474_13285"/>
<dbReference type="PANTHER" id="PTHR31302">
    <property type="entry name" value="TRANSMEMBRANE PROTEIN WITH METALLOPHOSPHOESTERASE DOMAIN-RELATED"/>
    <property type="match status" value="1"/>
</dbReference>
<feature type="domain" description="Calcineurin-like phosphoesterase" evidence="4">
    <location>
        <begin position="151"/>
        <end position="310"/>
    </location>
</feature>
<reference evidence="5 6" key="1">
    <citation type="submission" date="2013-11" db="EMBL/GenBank/DDBJ databases">
        <title>Metagenomic analysis of a methanogenic consortium involved in long chain n-alkane degradation.</title>
        <authorList>
            <person name="Davidova I.A."/>
            <person name="Callaghan A.V."/>
            <person name="Wawrik B."/>
            <person name="Pruitt S."/>
            <person name="Marks C."/>
            <person name="Duncan K.E."/>
            <person name="Suflita J.M."/>
        </authorList>
    </citation>
    <scope>NUCLEOTIDE SEQUENCE [LARGE SCALE GENOMIC DNA]</scope>
    <source>
        <strain evidence="5 6">SPR</strain>
    </source>
</reference>
<feature type="transmembrane region" description="Helical" evidence="3">
    <location>
        <begin position="105"/>
        <end position="125"/>
    </location>
</feature>
<proteinExistence type="predicted"/>
<accession>A0A0D2GEU6</accession>
<keyword evidence="3" id="KW-1133">Transmembrane helix</keyword>
<dbReference type="InterPro" id="IPR029052">
    <property type="entry name" value="Metallo-depent_PP-like"/>
</dbReference>
<protein>
    <recommendedName>
        <fullName evidence="4">Calcineurin-like phosphoesterase domain-containing protein</fullName>
    </recommendedName>
</protein>
<dbReference type="RefSeq" id="WP_044349162.1">
    <property type="nucleotide sequence ID" value="NZ_AZAC01000015.1"/>
</dbReference>
<dbReference type="Pfam" id="PF00149">
    <property type="entry name" value="Metallophos"/>
    <property type="match status" value="1"/>
</dbReference>
<gene>
    <name evidence="5" type="ORF">X474_13285</name>
</gene>
<evidence type="ECO:0000259" key="4">
    <source>
        <dbReference type="Pfam" id="PF00149"/>
    </source>
</evidence>
<dbReference type="CDD" id="cd07385">
    <property type="entry name" value="MPP_YkuE_C"/>
    <property type="match status" value="1"/>
</dbReference>
<evidence type="ECO:0000256" key="3">
    <source>
        <dbReference type="SAM" id="Phobius"/>
    </source>
</evidence>
<dbReference type="InterPro" id="IPR051158">
    <property type="entry name" value="Metallophosphoesterase_sf"/>
</dbReference>
<evidence type="ECO:0000313" key="5">
    <source>
        <dbReference type="EMBL" id="KIX13452.1"/>
    </source>
</evidence>
<keyword evidence="6" id="KW-1185">Reference proteome</keyword>
<name>A0A0D2GEU6_9BACT</name>
<dbReference type="Gene3D" id="3.60.21.10">
    <property type="match status" value="1"/>
</dbReference>
<dbReference type="InParanoid" id="A0A0D2GEU6"/>
<dbReference type="GO" id="GO:0009245">
    <property type="term" value="P:lipid A biosynthetic process"/>
    <property type="evidence" value="ECO:0007669"/>
    <property type="project" value="TreeGrafter"/>
</dbReference>